<sequence length="198" mass="21328">MGFEALHGRMDVALNMLCSCTVFMFLVTSAPISQFRGSGIRTDGSGGASKLACVTSWGLKNDCNNNHYDYRSTSITCARSRQLFQVAQAFYIIAVIVSFLSSLLSGLYFIGIKAKVALIVLGFLEVVVALIPWVCMTAVWHNDYCGQSTVMINASSGKANGVPYGSVLRTAFKMSAGYGMTVTAWCVQVVGLTLLLTM</sequence>
<dbReference type="PANTHER" id="PTHR33297">
    <property type="entry name" value="AMASTIN-LIKE SURFACE PROTEIN-LIKE PROTEIN-RELATED"/>
    <property type="match status" value="1"/>
</dbReference>
<dbReference type="Pfam" id="PF07344">
    <property type="entry name" value="Amastin"/>
    <property type="match status" value="1"/>
</dbReference>
<dbReference type="RefSeq" id="XP_010701125.1">
    <property type="nucleotide sequence ID" value="XM_010702823.1"/>
</dbReference>
<feature type="transmembrane region" description="Helical" evidence="1">
    <location>
        <begin position="89"/>
        <end position="110"/>
    </location>
</feature>
<feature type="transmembrane region" description="Helical" evidence="1">
    <location>
        <begin position="176"/>
        <end position="196"/>
    </location>
</feature>
<dbReference type="VEuPathDB" id="TriTrypDB:LPMP_300920"/>
<dbReference type="GeneID" id="22577146"/>
<dbReference type="VEuPathDB" id="TriTrypDB:LPAL13_300014400"/>
<dbReference type="eggNOG" id="ENOG502S498">
    <property type="taxonomic scope" value="Eukaryota"/>
</dbReference>
<feature type="transmembrane region" description="Helical" evidence="1">
    <location>
        <begin position="12"/>
        <end position="32"/>
    </location>
</feature>
<dbReference type="Proteomes" id="UP000063063">
    <property type="component" value="Chromosome 30"/>
</dbReference>
<dbReference type="EMBL" id="CP009399">
    <property type="protein sequence ID" value="AIO00325.1"/>
    <property type="molecule type" value="Genomic_DNA"/>
</dbReference>
<dbReference type="PANTHER" id="PTHR33297:SF4">
    <property type="entry name" value="AMASTIN"/>
    <property type="match status" value="1"/>
</dbReference>
<dbReference type="KEGG" id="lpan:LPMP_300920"/>
<organism evidence="2 3">
    <name type="scientific">Leishmania panamensis</name>
    <dbReference type="NCBI Taxonomy" id="5679"/>
    <lineage>
        <taxon>Eukaryota</taxon>
        <taxon>Discoba</taxon>
        <taxon>Euglenozoa</taxon>
        <taxon>Kinetoplastea</taxon>
        <taxon>Metakinetoplastina</taxon>
        <taxon>Trypanosomatida</taxon>
        <taxon>Trypanosomatidae</taxon>
        <taxon>Leishmaniinae</taxon>
        <taxon>Leishmania</taxon>
        <taxon>Leishmania guyanensis species complex</taxon>
    </lineage>
</organism>
<accession>A0A088RYF0</accession>
<proteinExistence type="predicted"/>
<dbReference type="OrthoDB" id="244479at2759"/>
<evidence type="ECO:0000313" key="2">
    <source>
        <dbReference type="EMBL" id="AIO00325.1"/>
    </source>
</evidence>
<reference evidence="2 3" key="1">
    <citation type="journal article" date="2015" name="Sci. Rep.">
        <title>The genome of Leishmania panamensis: insights into genomics of the L. (Viannia) subgenus.</title>
        <authorList>
            <person name="Llanes A."/>
            <person name="Restrepo C.M."/>
            <person name="Vecchio G.D."/>
            <person name="Anguizola F.J."/>
            <person name="Lleonart R."/>
        </authorList>
    </citation>
    <scope>NUCLEOTIDE SEQUENCE [LARGE SCALE GENOMIC DNA]</scope>
    <source>
        <strain evidence="2 3">MHOM/PA/94/PSC-1</strain>
    </source>
</reference>
<protein>
    <submittedName>
        <fullName evidence="2">Surface protein amastin, putative</fullName>
    </submittedName>
</protein>
<dbReference type="AlphaFoldDB" id="A0A088RYF0"/>
<keyword evidence="1" id="KW-1133">Transmembrane helix</keyword>
<dbReference type="InterPro" id="IPR009944">
    <property type="entry name" value="Amastin"/>
</dbReference>
<name>A0A088RYF0_LEIPA</name>
<gene>
    <name evidence="2" type="ORF">LPMP_300920</name>
</gene>
<evidence type="ECO:0000256" key="1">
    <source>
        <dbReference type="SAM" id="Phobius"/>
    </source>
</evidence>
<keyword evidence="3" id="KW-1185">Reference proteome</keyword>
<evidence type="ECO:0000313" key="3">
    <source>
        <dbReference type="Proteomes" id="UP000063063"/>
    </source>
</evidence>
<keyword evidence="1" id="KW-0812">Transmembrane</keyword>
<feature type="transmembrane region" description="Helical" evidence="1">
    <location>
        <begin position="117"/>
        <end position="140"/>
    </location>
</feature>
<keyword evidence="1" id="KW-0472">Membrane</keyword>